<reference evidence="2" key="1">
    <citation type="journal article" date="2019" name="Int. J. Syst. Evol. Microbiol.">
        <title>The Global Catalogue of Microorganisms (GCM) 10K type strain sequencing project: providing services to taxonomists for standard genome sequencing and annotation.</title>
        <authorList>
            <consortium name="The Broad Institute Genomics Platform"/>
            <consortium name="The Broad Institute Genome Sequencing Center for Infectious Disease"/>
            <person name="Wu L."/>
            <person name="Ma J."/>
        </authorList>
    </citation>
    <scope>NUCLEOTIDE SEQUENCE [LARGE SCALE GENOMIC DNA]</scope>
    <source>
        <strain evidence="2">CGMCC 1.16026</strain>
    </source>
</reference>
<keyword evidence="2" id="KW-1185">Reference proteome</keyword>
<gene>
    <name evidence="1" type="ORF">ACFQBQ_01365</name>
</gene>
<protein>
    <recommendedName>
        <fullName evidence="3">CARDB domain-containing protein</fullName>
    </recommendedName>
</protein>
<sequence length="130" mass="14169">MPSKDIGTGNFVIGNTKLRPRVPAAVAAPVTFHRAQSLSFWMQVYNLGIGDNKRNDATIEYQIVDLASNKQVLNAQESAAKLNPNADQLTLEKTMPLASLQPGRYQVTIKVSDGVSKQQIAESAPFNVQD</sequence>
<evidence type="ECO:0008006" key="3">
    <source>
        <dbReference type="Google" id="ProtNLM"/>
    </source>
</evidence>
<dbReference type="Proteomes" id="UP001596391">
    <property type="component" value="Unassembled WGS sequence"/>
</dbReference>
<accession>A0ABW1Z3X3</accession>
<dbReference type="EMBL" id="JBHSWI010000001">
    <property type="protein sequence ID" value="MFC6644260.1"/>
    <property type="molecule type" value="Genomic_DNA"/>
</dbReference>
<evidence type="ECO:0000313" key="1">
    <source>
        <dbReference type="EMBL" id="MFC6644260.1"/>
    </source>
</evidence>
<dbReference type="RefSeq" id="WP_390233557.1">
    <property type="nucleotide sequence ID" value="NZ_JBHSWI010000001.1"/>
</dbReference>
<evidence type="ECO:0000313" key="2">
    <source>
        <dbReference type="Proteomes" id="UP001596391"/>
    </source>
</evidence>
<name>A0ABW1Z3X3_9BACT</name>
<organism evidence="1 2">
    <name type="scientific">Granulicella cerasi</name>
    <dbReference type="NCBI Taxonomy" id="741063"/>
    <lineage>
        <taxon>Bacteria</taxon>
        <taxon>Pseudomonadati</taxon>
        <taxon>Acidobacteriota</taxon>
        <taxon>Terriglobia</taxon>
        <taxon>Terriglobales</taxon>
        <taxon>Acidobacteriaceae</taxon>
        <taxon>Granulicella</taxon>
    </lineage>
</organism>
<comment type="caution">
    <text evidence="1">The sequence shown here is derived from an EMBL/GenBank/DDBJ whole genome shotgun (WGS) entry which is preliminary data.</text>
</comment>
<proteinExistence type="predicted"/>